<dbReference type="EMBL" id="FOHJ01000004">
    <property type="protein sequence ID" value="SET34442.1"/>
    <property type="molecule type" value="Genomic_DNA"/>
</dbReference>
<dbReference type="InterPro" id="IPR011604">
    <property type="entry name" value="PDDEXK-like_dom_sf"/>
</dbReference>
<dbReference type="GO" id="GO:0005829">
    <property type="term" value="C:cytosol"/>
    <property type="evidence" value="ECO:0007669"/>
    <property type="project" value="TreeGrafter"/>
</dbReference>
<dbReference type="EC" id="5.6.2.4" evidence="12"/>
<comment type="catalytic activity">
    <reaction evidence="13">
        <text>ATP + H2O = ADP + phosphate + H(+)</text>
        <dbReference type="Rhea" id="RHEA:13065"/>
        <dbReference type="ChEBI" id="CHEBI:15377"/>
        <dbReference type="ChEBI" id="CHEBI:15378"/>
        <dbReference type="ChEBI" id="CHEBI:30616"/>
        <dbReference type="ChEBI" id="CHEBI:43474"/>
        <dbReference type="ChEBI" id="CHEBI:456216"/>
        <dbReference type="EC" id="5.6.2.4"/>
    </reaction>
</comment>
<dbReference type="SUPFAM" id="SSF52980">
    <property type="entry name" value="Restriction endonuclease-like"/>
    <property type="match status" value="1"/>
</dbReference>
<dbReference type="GO" id="GO:0043138">
    <property type="term" value="F:3'-5' DNA helicase activity"/>
    <property type="evidence" value="ECO:0007669"/>
    <property type="project" value="UniProtKB-EC"/>
</dbReference>
<evidence type="ECO:0000256" key="4">
    <source>
        <dbReference type="ARBA" id="ARBA00022801"/>
    </source>
</evidence>
<dbReference type="RefSeq" id="WP_177167229.1">
    <property type="nucleotide sequence ID" value="NZ_FOHJ01000004.1"/>
</dbReference>
<dbReference type="InterPro" id="IPR014017">
    <property type="entry name" value="DNA_helicase_UvrD-like_C"/>
</dbReference>
<dbReference type="PANTHER" id="PTHR11070:SF23">
    <property type="entry name" value="RECBCD ENZYME SUBUNIT RECB"/>
    <property type="match status" value="1"/>
</dbReference>
<evidence type="ECO:0000256" key="6">
    <source>
        <dbReference type="ARBA" id="ARBA00022839"/>
    </source>
</evidence>
<evidence type="ECO:0000256" key="13">
    <source>
        <dbReference type="ARBA" id="ARBA00048988"/>
    </source>
</evidence>
<evidence type="ECO:0000313" key="17">
    <source>
        <dbReference type="EMBL" id="SET34442.1"/>
    </source>
</evidence>
<dbReference type="GO" id="GO:0009338">
    <property type="term" value="C:exodeoxyribonuclease V complex"/>
    <property type="evidence" value="ECO:0007669"/>
    <property type="project" value="TreeGrafter"/>
</dbReference>
<keyword evidence="6" id="KW-0269">Exonuclease</keyword>
<evidence type="ECO:0000256" key="8">
    <source>
        <dbReference type="ARBA" id="ARBA00023125"/>
    </source>
</evidence>
<dbReference type="Proteomes" id="UP000199095">
    <property type="component" value="Unassembled WGS sequence"/>
</dbReference>
<evidence type="ECO:0000256" key="14">
    <source>
        <dbReference type="PROSITE-ProRule" id="PRU00560"/>
    </source>
</evidence>
<keyword evidence="8" id="KW-0238">DNA-binding</keyword>
<evidence type="ECO:0000256" key="1">
    <source>
        <dbReference type="ARBA" id="ARBA00022722"/>
    </source>
</evidence>
<dbReference type="Gene3D" id="1.10.486.10">
    <property type="entry name" value="PCRA, domain 4"/>
    <property type="match status" value="1"/>
</dbReference>
<dbReference type="GO" id="GO:0000725">
    <property type="term" value="P:recombinational repair"/>
    <property type="evidence" value="ECO:0007669"/>
    <property type="project" value="TreeGrafter"/>
</dbReference>
<keyword evidence="7 14" id="KW-0067">ATP-binding</keyword>
<evidence type="ECO:0000256" key="5">
    <source>
        <dbReference type="ARBA" id="ARBA00022806"/>
    </source>
</evidence>
<comment type="catalytic activity">
    <reaction evidence="11">
        <text>Couples ATP hydrolysis with the unwinding of duplex DNA by translocating in the 3'-5' direction.</text>
        <dbReference type="EC" id="5.6.2.4"/>
    </reaction>
</comment>
<dbReference type="PROSITE" id="PS51217">
    <property type="entry name" value="UVRD_HELICASE_CTER"/>
    <property type="match status" value="1"/>
</dbReference>
<dbReference type="PANTHER" id="PTHR11070">
    <property type="entry name" value="UVRD / RECB / PCRA DNA HELICASE FAMILY MEMBER"/>
    <property type="match status" value="1"/>
</dbReference>
<evidence type="ECO:0000256" key="3">
    <source>
        <dbReference type="ARBA" id="ARBA00022763"/>
    </source>
</evidence>
<keyword evidence="5 14" id="KW-0347">Helicase</keyword>
<dbReference type="STRING" id="237682.SAMN05421676_104110"/>
<evidence type="ECO:0000256" key="11">
    <source>
        <dbReference type="ARBA" id="ARBA00034617"/>
    </source>
</evidence>
<evidence type="ECO:0000256" key="10">
    <source>
        <dbReference type="ARBA" id="ARBA00023235"/>
    </source>
</evidence>
<dbReference type="InterPro" id="IPR011335">
    <property type="entry name" value="Restrct_endonuc-II-like"/>
</dbReference>
<accession>A0A1I0DPF9</accession>
<dbReference type="Pfam" id="PF13361">
    <property type="entry name" value="UvrD_C"/>
    <property type="match status" value="1"/>
</dbReference>
<dbReference type="GO" id="GO:0004527">
    <property type="term" value="F:exonuclease activity"/>
    <property type="evidence" value="ECO:0007669"/>
    <property type="project" value="UniProtKB-KW"/>
</dbReference>
<dbReference type="Pfam" id="PF12705">
    <property type="entry name" value="PDDEXK_1"/>
    <property type="match status" value="1"/>
</dbReference>
<sequence length="1064" mass="124741">MTKEIIDQDARTKIEQELSTNFLIEAGAGSGKTTSLVSRMVNLIYTGTCRVEEIVAITFTKKAADELKLRFQSEIEKAWKKEQQLTKQKRLGEALQRMDQCFLGTVHAFCAKLLRERPIEANLDINFLELEDNQDRELLEESWNQFLQSIQDKNPEVLDNLLEKGIRVDNLFENVKMMKNYPDVEWVTTPIAKPDLQDTFKTLKRLLNDAKRALPKKEPQKGYDKLQSSITSALRKIRHIHTNQDKDIIDVFEEFDKNLKPTYNRWENREDAEFYYTQLTRLFEAEIAPLMKQWREYIHPMVISFIHDALEVYEKVKNERSLLNFQDLLRKTNTLLKEHTEVRKYFQQKYRYLLVDEFQDTDPIQAEMMFYLTSVNTNETEWTRCEPLPGSLFVVGDPKQAIYRFRRADMDTYNRVKELMIEQGGEVLSLTMNFRTLNSVTEKLNQVFEQQFPKAETAYQAAYRPLNAFHKDKQSDFYGIKTLTVPEDYSKKDEVIQKDGENISQAIQQLLKQGFQAKDFMVLTRYNEGIGRYAQILEKNGLPVSVSGEMIIGDMVEFKELMILLKALIDPTDAVMFTAALRGIFFGISDDELYQWKKAGGRFSIYSKVPNQLKSKAKDKFSIAITRLKTYYQWVRNLSPITAIDKVIEDIGFYPLLVINKHGRQAQKSLLQILEAIRQNNVKGISNYRNICTLLEKMVEEKTTVINMEEETDAVRIMNIHKSKGLEAPIVCLAHPWKHVNPETSIRQHIKRDDFSSKGYFAFSKNTGTFHKKSLAIPLQWEEYKQEELRYLTEEEARILYVAATRAERALVISKSARNNKKNPWKKLLEVTEIEDMNLLEEKKGLHVPNEKIITYEDYMKRNHNQLEWMKQSEIQSFASFTPTTNKEYEEVLDLDREAGGGKEWGTIIHTALEHIVKGNPIDRLVPNVLSSYDMSAEREKKVYDYIKHFKQSDIWHDLQKAETFYTEVPFGLRVERGNPLYHLIATNEHVDVYHVKGIIDLVYKVNNRWNIVDYKTDRIKKEQDLKKVKEFYQAQIVFYQKAWEYLTKEPTDAQIWGLFSHSY</sequence>
<evidence type="ECO:0000256" key="7">
    <source>
        <dbReference type="ARBA" id="ARBA00022840"/>
    </source>
</evidence>
<dbReference type="Gene3D" id="3.90.320.10">
    <property type="match status" value="1"/>
</dbReference>
<dbReference type="InterPro" id="IPR038726">
    <property type="entry name" value="PDDEXK_AddAB-type"/>
</dbReference>
<dbReference type="InterPro" id="IPR014016">
    <property type="entry name" value="UvrD-like_ATP-bd"/>
</dbReference>
<keyword evidence="3" id="KW-0227">DNA damage</keyword>
<dbReference type="GO" id="GO:0003677">
    <property type="term" value="F:DNA binding"/>
    <property type="evidence" value="ECO:0007669"/>
    <property type="project" value="UniProtKB-KW"/>
</dbReference>
<dbReference type="PROSITE" id="PS51198">
    <property type="entry name" value="UVRD_HELICASE_ATP_BIND"/>
    <property type="match status" value="1"/>
</dbReference>
<dbReference type="InterPro" id="IPR000212">
    <property type="entry name" value="DNA_helicase_UvrD/REP"/>
</dbReference>
<feature type="domain" description="UvrD-like helicase ATP-binding" evidence="15">
    <location>
        <begin position="5"/>
        <end position="437"/>
    </location>
</feature>
<protein>
    <recommendedName>
        <fullName evidence="12">DNA 3'-5' helicase</fullName>
        <ecNumber evidence="12">5.6.2.4</ecNumber>
    </recommendedName>
</protein>
<gene>
    <name evidence="17" type="ORF">SAMN05421676_104110</name>
</gene>
<evidence type="ECO:0000256" key="12">
    <source>
        <dbReference type="ARBA" id="ARBA00034808"/>
    </source>
</evidence>
<reference evidence="18" key="1">
    <citation type="submission" date="2016-10" db="EMBL/GenBank/DDBJ databases">
        <authorList>
            <person name="Varghese N."/>
            <person name="Submissions S."/>
        </authorList>
    </citation>
    <scope>NUCLEOTIDE SEQUENCE [LARGE SCALE GENOMIC DNA]</scope>
    <source>
        <strain evidence="18">CGMCC 1.3566</strain>
    </source>
</reference>
<evidence type="ECO:0000259" key="16">
    <source>
        <dbReference type="PROSITE" id="PS51217"/>
    </source>
</evidence>
<organism evidence="17 18">
    <name type="scientific">Salinibacillus kushneri</name>
    <dbReference type="NCBI Taxonomy" id="237682"/>
    <lineage>
        <taxon>Bacteria</taxon>
        <taxon>Bacillati</taxon>
        <taxon>Bacillota</taxon>
        <taxon>Bacilli</taxon>
        <taxon>Bacillales</taxon>
        <taxon>Bacillaceae</taxon>
        <taxon>Salinibacillus</taxon>
    </lineage>
</organism>
<proteinExistence type="predicted"/>
<keyword evidence="1" id="KW-0540">Nuclease</keyword>
<dbReference type="GO" id="GO:0005524">
    <property type="term" value="F:ATP binding"/>
    <property type="evidence" value="ECO:0007669"/>
    <property type="project" value="UniProtKB-UniRule"/>
</dbReference>
<keyword evidence="9" id="KW-0234">DNA repair</keyword>
<feature type="binding site" evidence="14">
    <location>
        <begin position="26"/>
        <end position="33"/>
    </location>
    <ligand>
        <name>ATP</name>
        <dbReference type="ChEBI" id="CHEBI:30616"/>
    </ligand>
</feature>
<dbReference type="InterPro" id="IPR027417">
    <property type="entry name" value="P-loop_NTPase"/>
</dbReference>
<evidence type="ECO:0000313" key="18">
    <source>
        <dbReference type="Proteomes" id="UP000199095"/>
    </source>
</evidence>
<keyword evidence="18" id="KW-1185">Reference proteome</keyword>
<feature type="domain" description="UvrD-like helicase C-terminal" evidence="16">
    <location>
        <begin position="456"/>
        <end position="725"/>
    </location>
</feature>
<dbReference type="SUPFAM" id="SSF52540">
    <property type="entry name" value="P-loop containing nucleoside triphosphate hydrolases"/>
    <property type="match status" value="1"/>
</dbReference>
<name>A0A1I0DPF9_9BACI</name>
<keyword evidence="10" id="KW-0413">Isomerase</keyword>
<dbReference type="Pfam" id="PF00580">
    <property type="entry name" value="UvrD-helicase"/>
    <property type="match status" value="1"/>
</dbReference>
<dbReference type="Gene3D" id="3.40.50.300">
    <property type="entry name" value="P-loop containing nucleotide triphosphate hydrolases"/>
    <property type="match status" value="3"/>
</dbReference>
<keyword evidence="4 14" id="KW-0378">Hydrolase</keyword>
<keyword evidence="2 14" id="KW-0547">Nucleotide-binding</keyword>
<evidence type="ECO:0000256" key="2">
    <source>
        <dbReference type="ARBA" id="ARBA00022741"/>
    </source>
</evidence>
<dbReference type="AlphaFoldDB" id="A0A1I0DPF9"/>
<evidence type="ECO:0000256" key="9">
    <source>
        <dbReference type="ARBA" id="ARBA00023204"/>
    </source>
</evidence>
<evidence type="ECO:0000259" key="15">
    <source>
        <dbReference type="PROSITE" id="PS51198"/>
    </source>
</evidence>